<dbReference type="PANTHER" id="PTHR43280">
    <property type="entry name" value="ARAC-FAMILY TRANSCRIPTIONAL REGULATOR"/>
    <property type="match status" value="1"/>
</dbReference>
<dbReference type="InterPro" id="IPR009057">
    <property type="entry name" value="Homeodomain-like_sf"/>
</dbReference>
<evidence type="ECO:0000256" key="2">
    <source>
        <dbReference type="ARBA" id="ARBA00023125"/>
    </source>
</evidence>
<proteinExistence type="predicted"/>
<evidence type="ECO:0000313" key="6">
    <source>
        <dbReference type="Proteomes" id="UP001644719"/>
    </source>
</evidence>
<sequence>MSKTLFYEYSGVFYVEDATEEQQENGYLLQNDDFIQRLVAAMRQNQRSLVKEMLRTFADSLALLQPSREQFLLQINQVSSALLDFAMEYGVTETVEKNSKLFSSDYIEISSVSEIQTELIRYGEQILQQVHLSKNSSNSAIVRRTKEYIKAHYQDDELCLEQIADALDVNLQYMCFLFKKQTDTTIGAYILQTRMEMAGRLFQRTNYNVTEVAQRVGFFDVSYFSKCFKKYFGVSPKQYQNVSSNYLKTT</sequence>
<dbReference type="SUPFAM" id="SSF46689">
    <property type="entry name" value="Homeodomain-like"/>
    <property type="match status" value="2"/>
</dbReference>
<evidence type="ECO:0000313" key="5">
    <source>
        <dbReference type="EMBL" id="NSG85338.1"/>
    </source>
</evidence>
<dbReference type="Pfam" id="PF12833">
    <property type="entry name" value="HTH_18"/>
    <property type="match status" value="1"/>
</dbReference>
<keyword evidence="2" id="KW-0238">DNA-binding</keyword>
<keyword evidence="1" id="KW-0805">Transcription regulation</keyword>
<dbReference type="InterPro" id="IPR018060">
    <property type="entry name" value="HTH_AraC"/>
</dbReference>
<dbReference type="SMART" id="SM00342">
    <property type="entry name" value="HTH_ARAC"/>
    <property type="match status" value="1"/>
</dbReference>
<keyword evidence="6" id="KW-1185">Reference proteome</keyword>
<protein>
    <submittedName>
        <fullName evidence="5">Helix-turn-helix transcriptional regulator</fullName>
    </submittedName>
</protein>
<dbReference type="PRINTS" id="PR00032">
    <property type="entry name" value="HTHARAC"/>
</dbReference>
<dbReference type="PANTHER" id="PTHR43280:SF28">
    <property type="entry name" value="HTH-TYPE TRANSCRIPTIONAL ACTIVATOR RHAS"/>
    <property type="match status" value="1"/>
</dbReference>
<dbReference type="InterPro" id="IPR020449">
    <property type="entry name" value="Tscrpt_reg_AraC-type_HTH"/>
</dbReference>
<dbReference type="PROSITE" id="PS01124">
    <property type="entry name" value="HTH_ARAC_FAMILY_2"/>
    <property type="match status" value="1"/>
</dbReference>
<dbReference type="EMBL" id="JAAITS010000017">
    <property type="protein sequence ID" value="NSG85338.1"/>
    <property type="molecule type" value="Genomic_DNA"/>
</dbReference>
<dbReference type="Proteomes" id="UP001644719">
    <property type="component" value="Unassembled WGS sequence"/>
</dbReference>
<comment type="caution">
    <text evidence="5">The sequence shown here is derived from an EMBL/GenBank/DDBJ whole genome shotgun (WGS) entry which is preliminary data.</text>
</comment>
<evidence type="ECO:0000259" key="4">
    <source>
        <dbReference type="PROSITE" id="PS01124"/>
    </source>
</evidence>
<evidence type="ECO:0000256" key="1">
    <source>
        <dbReference type="ARBA" id="ARBA00023015"/>
    </source>
</evidence>
<organism evidence="5 6">
    <name type="scientific">Blautia faecis</name>
    <dbReference type="NCBI Taxonomy" id="871665"/>
    <lineage>
        <taxon>Bacteria</taxon>
        <taxon>Bacillati</taxon>
        <taxon>Bacillota</taxon>
        <taxon>Clostridia</taxon>
        <taxon>Lachnospirales</taxon>
        <taxon>Lachnospiraceae</taxon>
        <taxon>Blautia</taxon>
    </lineage>
</organism>
<feature type="domain" description="HTH araC/xylS-type" evidence="4">
    <location>
        <begin position="143"/>
        <end position="242"/>
    </location>
</feature>
<name>A0ABX2H5D7_9FIRM</name>
<accession>A0ABX2H5D7</accession>
<dbReference type="Gene3D" id="1.10.10.60">
    <property type="entry name" value="Homeodomain-like"/>
    <property type="match status" value="2"/>
</dbReference>
<keyword evidence="3" id="KW-0804">Transcription</keyword>
<gene>
    <name evidence="5" type="ORF">G5B17_07815</name>
</gene>
<evidence type="ECO:0000256" key="3">
    <source>
        <dbReference type="ARBA" id="ARBA00023163"/>
    </source>
</evidence>
<reference evidence="5 6" key="1">
    <citation type="journal article" date="2020" name="Cell Host Microbe">
        <title>Functional and Genomic Variation between Human-Derived Isolates of Lachnospiraceae Reveals Inter- and Intra-Species Diversity.</title>
        <authorList>
            <person name="Sorbara M.T."/>
            <person name="Littmann E.R."/>
            <person name="Fontana E."/>
            <person name="Moody T.U."/>
            <person name="Kohout C.E."/>
            <person name="Gjonbalaj M."/>
            <person name="Eaton V."/>
            <person name="Seok R."/>
            <person name="Leiner I.M."/>
            <person name="Pamer E.G."/>
        </authorList>
    </citation>
    <scope>NUCLEOTIDE SEQUENCE [LARGE SCALE GENOMIC DNA]</scope>
    <source>
        <strain evidence="5 6">MSK.17.74</strain>
    </source>
</reference>